<evidence type="ECO:0000256" key="3">
    <source>
        <dbReference type="ARBA" id="ARBA00023163"/>
    </source>
</evidence>
<name>A0A7W7V725_9GAMM</name>
<evidence type="ECO:0000256" key="1">
    <source>
        <dbReference type="ARBA" id="ARBA00023015"/>
    </source>
</evidence>
<dbReference type="Proteomes" id="UP000519004">
    <property type="component" value="Unassembled WGS sequence"/>
</dbReference>
<gene>
    <name evidence="5" type="ORF">HNQ58_000270</name>
</gene>
<dbReference type="PROSITE" id="PS50995">
    <property type="entry name" value="HTH_MARR_2"/>
    <property type="match status" value="1"/>
</dbReference>
<feature type="domain" description="HTH marR-type" evidence="4">
    <location>
        <begin position="10"/>
        <end position="143"/>
    </location>
</feature>
<dbReference type="InterPro" id="IPR036388">
    <property type="entry name" value="WH-like_DNA-bd_sf"/>
</dbReference>
<sequence>MPDHQVLELERFLPYRLSVLSNRLSQAIARNYESRFQLSITEWRVLAVLGRYPGLSASEVAERTAMDKVAVSRAVNRLLDAGRLRRETHEDDRRRSVLALTEAGYAIFDAIVPVALAYERALLSSLDAEERAVLDRLLDKLAGNGAQAEGVLLAAEG</sequence>
<dbReference type="PRINTS" id="PR00598">
    <property type="entry name" value="HTHMARR"/>
</dbReference>
<dbReference type="Pfam" id="PF12802">
    <property type="entry name" value="MarR_2"/>
    <property type="match status" value="1"/>
</dbReference>
<dbReference type="AlphaFoldDB" id="A0A7W7V725"/>
<dbReference type="Gene3D" id="1.10.10.10">
    <property type="entry name" value="Winged helix-like DNA-binding domain superfamily/Winged helix DNA-binding domain"/>
    <property type="match status" value="1"/>
</dbReference>
<keyword evidence="1" id="KW-0805">Transcription regulation</keyword>
<dbReference type="RefSeq" id="WP_183946991.1">
    <property type="nucleotide sequence ID" value="NZ_JACHHX010000002.1"/>
</dbReference>
<keyword evidence="2 5" id="KW-0238">DNA-binding</keyword>
<dbReference type="InterPro" id="IPR052067">
    <property type="entry name" value="Metal_resp_HTH_trans_reg"/>
</dbReference>
<accession>A0A7W7V725</accession>
<dbReference type="SMART" id="SM00347">
    <property type="entry name" value="HTH_MARR"/>
    <property type="match status" value="1"/>
</dbReference>
<organism evidence="5 6">
    <name type="scientific">Rehaibacterium terrae</name>
    <dbReference type="NCBI Taxonomy" id="1341696"/>
    <lineage>
        <taxon>Bacteria</taxon>
        <taxon>Pseudomonadati</taxon>
        <taxon>Pseudomonadota</taxon>
        <taxon>Gammaproteobacteria</taxon>
        <taxon>Lysobacterales</taxon>
        <taxon>Lysobacteraceae</taxon>
        <taxon>Rehaibacterium</taxon>
    </lineage>
</organism>
<keyword evidence="6" id="KW-1185">Reference proteome</keyword>
<evidence type="ECO:0000313" key="6">
    <source>
        <dbReference type="Proteomes" id="UP000519004"/>
    </source>
</evidence>
<evidence type="ECO:0000256" key="2">
    <source>
        <dbReference type="ARBA" id="ARBA00023125"/>
    </source>
</evidence>
<comment type="caution">
    <text evidence="5">The sequence shown here is derived from an EMBL/GenBank/DDBJ whole genome shotgun (WGS) entry which is preliminary data.</text>
</comment>
<keyword evidence="3" id="KW-0804">Transcription</keyword>
<evidence type="ECO:0000259" key="4">
    <source>
        <dbReference type="PROSITE" id="PS50995"/>
    </source>
</evidence>
<dbReference type="EMBL" id="JACHHX010000002">
    <property type="protein sequence ID" value="MBB5014396.1"/>
    <property type="molecule type" value="Genomic_DNA"/>
</dbReference>
<evidence type="ECO:0000313" key="5">
    <source>
        <dbReference type="EMBL" id="MBB5014396.1"/>
    </source>
</evidence>
<proteinExistence type="predicted"/>
<dbReference type="SUPFAM" id="SSF46785">
    <property type="entry name" value="Winged helix' DNA-binding domain"/>
    <property type="match status" value="1"/>
</dbReference>
<protein>
    <submittedName>
        <fullName evidence="5">DNA-binding MarR family transcriptional regulator</fullName>
    </submittedName>
</protein>
<dbReference type="PANTHER" id="PTHR35790:SF4">
    <property type="entry name" value="HTH-TYPE TRANSCRIPTIONAL REGULATOR PCHR"/>
    <property type="match status" value="1"/>
</dbReference>
<dbReference type="GO" id="GO:0003677">
    <property type="term" value="F:DNA binding"/>
    <property type="evidence" value="ECO:0007669"/>
    <property type="project" value="UniProtKB-KW"/>
</dbReference>
<dbReference type="PANTHER" id="PTHR35790">
    <property type="entry name" value="HTH-TYPE TRANSCRIPTIONAL REGULATOR PCHR"/>
    <property type="match status" value="1"/>
</dbReference>
<dbReference type="InterPro" id="IPR036390">
    <property type="entry name" value="WH_DNA-bd_sf"/>
</dbReference>
<reference evidence="5 6" key="1">
    <citation type="submission" date="2020-08" db="EMBL/GenBank/DDBJ databases">
        <title>Genomic Encyclopedia of Type Strains, Phase IV (KMG-IV): sequencing the most valuable type-strain genomes for metagenomic binning, comparative biology and taxonomic classification.</title>
        <authorList>
            <person name="Goeker M."/>
        </authorList>
    </citation>
    <scope>NUCLEOTIDE SEQUENCE [LARGE SCALE GENOMIC DNA]</scope>
    <source>
        <strain evidence="5 6">DSM 25897</strain>
    </source>
</reference>
<dbReference type="InterPro" id="IPR000835">
    <property type="entry name" value="HTH_MarR-typ"/>
</dbReference>
<dbReference type="GO" id="GO:0003700">
    <property type="term" value="F:DNA-binding transcription factor activity"/>
    <property type="evidence" value="ECO:0007669"/>
    <property type="project" value="InterPro"/>
</dbReference>